<name>A0A6P8HJ49_ACTTE</name>
<dbReference type="InParanoid" id="A0A6P8HJ49"/>
<evidence type="ECO:0000256" key="1">
    <source>
        <dbReference type="SAM" id="SignalP"/>
    </source>
</evidence>
<evidence type="ECO:0000313" key="2">
    <source>
        <dbReference type="Proteomes" id="UP000515163"/>
    </source>
</evidence>
<sequence length="142" mass="16103">MSHSNNLFVFSFALLDVNGQNILSSAGNHTVALVVGNEDYQQLKVSLANVTRDVNNLIKEGSITVEERKFNLEFFLGGDYKFLFNAMGMKAATSDNSCIWCKMHKNESFEMKRKLGKEWHKQPGCHSSPLFNVDIDHIVIQY</sequence>
<protein>
    <submittedName>
        <fullName evidence="3">Uncharacterized protein LOC116292664</fullName>
    </submittedName>
</protein>
<proteinExistence type="predicted"/>
<accession>A0A6P8HJ49</accession>
<organism evidence="2 3">
    <name type="scientific">Actinia tenebrosa</name>
    <name type="common">Australian red waratah sea anemone</name>
    <dbReference type="NCBI Taxonomy" id="6105"/>
    <lineage>
        <taxon>Eukaryota</taxon>
        <taxon>Metazoa</taxon>
        <taxon>Cnidaria</taxon>
        <taxon>Anthozoa</taxon>
        <taxon>Hexacorallia</taxon>
        <taxon>Actiniaria</taxon>
        <taxon>Actiniidae</taxon>
        <taxon>Actinia</taxon>
    </lineage>
</organism>
<reference evidence="3" key="1">
    <citation type="submission" date="2025-08" db="UniProtKB">
        <authorList>
            <consortium name="RefSeq"/>
        </authorList>
    </citation>
    <scope>IDENTIFICATION</scope>
    <source>
        <tissue evidence="3">Tentacle</tissue>
    </source>
</reference>
<dbReference type="Proteomes" id="UP000515163">
    <property type="component" value="Unplaced"/>
</dbReference>
<feature type="chain" id="PRO_5028130609" evidence="1">
    <location>
        <begin position="20"/>
        <end position="142"/>
    </location>
</feature>
<dbReference type="PANTHER" id="PTHR31424:SF3">
    <property type="entry name" value="RING-TYPE DOMAIN-CONTAINING PROTEIN"/>
    <property type="match status" value="1"/>
</dbReference>
<feature type="signal peptide" evidence="1">
    <location>
        <begin position="1"/>
        <end position="19"/>
    </location>
</feature>
<dbReference type="PANTHER" id="PTHR31424">
    <property type="entry name" value="PROTEIN CBG23806"/>
    <property type="match status" value="1"/>
</dbReference>
<dbReference type="OrthoDB" id="5982080at2759"/>
<dbReference type="KEGG" id="aten:116292664"/>
<dbReference type="GeneID" id="116292664"/>
<dbReference type="RefSeq" id="XP_031555876.1">
    <property type="nucleotide sequence ID" value="XM_031700016.1"/>
</dbReference>
<keyword evidence="2" id="KW-1185">Reference proteome</keyword>
<keyword evidence="1" id="KW-0732">Signal</keyword>
<dbReference type="AlphaFoldDB" id="A0A6P8HJ49"/>
<evidence type="ECO:0000313" key="3">
    <source>
        <dbReference type="RefSeq" id="XP_031555876.1"/>
    </source>
</evidence>
<gene>
    <name evidence="3" type="primary">LOC116292664</name>
</gene>